<evidence type="ECO:0000256" key="4">
    <source>
        <dbReference type="SAM" id="Phobius"/>
    </source>
</evidence>
<sequence>MKRLTIRTVRNIALGTIIVVTLYILLQSLHLAPKQLETTTRKSLEAISHLTPESLWRSHGSKVMKVTSLFGQDNQLYEGAIRSHEEHNRNHGYDQRVLREKIVSRYWSKPTYLLSTIVEELAKPKELRAEWLMWVGPDVIILNPHVPVEPFLPPEDFSKVNFLGTRDSEGFSAGVFFVRVHEWSVKLLVDVLNAGQSHPEIELATDKSQAAFETVLRSDRFREQVSYQPRLWYNGYQMNTTNFEGVRGDLLVHFHDIGGDKWTAMADTIARTAERKKKWEVPFEETTYEREIADYWDRIRKARRLLGMAQQRTDDNAVYEAVRRLQYATTYEVDDLEKMRGGMIGLQNALRLKGNERIVE</sequence>
<comment type="similarity">
    <text evidence="1">Belongs to the glycosyltransferase 34 family.</text>
</comment>
<protein>
    <recommendedName>
        <fullName evidence="7">Glycosyltransferase family 34 protein</fullName>
    </recommendedName>
</protein>
<gene>
    <name evidence="5" type="ORF">LTR09_010767</name>
</gene>
<dbReference type="GO" id="GO:0016757">
    <property type="term" value="F:glycosyltransferase activity"/>
    <property type="evidence" value="ECO:0007669"/>
    <property type="project" value="UniProtKB-KW"/>
</dbReference>
<keyword evidence="4" id="KW-0812">Transmembrane</keyword>
<evidence type="ECO:0000313" key="5">
    <source>
        <dbReference type="EMBL" id="KAK3047792.1"/>
    </source>
</evidence>
<keyword evidence="4" id="KW-1133">Transmembrane helix</keyword>
<keyword evidence="2" id="KW-0328">Glycosyltransferase</keyword>
<dbReference type="PANTHER" id="PTHR31306:SF8">
    <property type="entry name" value="GLYCOSYLTRANSFERASE FAMILY 34 PROTEIN"/>
    <property type="match status" value="1"/>
</dbReference>
<proteinExistence type="inferred from homology"/>
<dbReference type="PANTHER" id="PTHR31306">
    <property type="entry name" value="ALPHA-1,6-MANNOSYLTRANSFERASE MNN11-RELATED"/>
    <property type="match status" value="1"/>
</dbReference>
<feature type="transmembrane region" description="Helical" evidence="4">
    <location>
        <begin position="12"/>
        <end position="32"/>
    </location>
</feature>
<dbReference type="Gene3D" id="3.90.550.10">
    <property type="entry name" value="Spore Coat Polysaccharide Biosynthesis Protein SpsA, Chain A"/>
    <property type="match status" value="1"/>
</dbReference>
<evidence type="ECO:0000313" key="6">
    <source>
        <dbReference type="Proteomes" id="UP001271007"/>
    </source>
</evidence>
<evidence type="ECO:0000256" key="2">
    <source>
        <dbReference type="ARBA" id="ARBA00022676"/>
    </source>
</evidence>
<organism evidence="5 6">
    <name type="scientific">Extremus antarcticus</name>
    <dbReference type="NCBI Taxonomy" id="702011"/>
    <lineage>
        <taxon>Eukaryota</taxon>
        <taxon>Fungi</taxon>
        <taxon>Dikarya</taxon>
        <taxon>Ascomycota</taxon>
        <taxon>Pezizomycotina</taxon>
        <taxon>Dothideomycetes</taxon>
        <taxon>Dothideomycetidae</taxon>
        <taxon>Mycosphaerellales</taxon>
        <taxon>Extremaceae</taxon>
        <taxon>Extremus</taxon>
    </lineage>
</organism>
<dbReference type="GO" id="GO:0006487">
    <property type="term" value="P:protein N-linked glycosylation"/>
    <property type="evidence" value="ECO:0007669"/>
    <property type="project" value="TreeGrafter"/>
</dbReference>
<keyword evidence="6" id="KW-1185">Reference proteome</keyword>
<accession>A0AAJ0D775</accession>
<dbReference type="InterPro" id="IPR008630">
    <property type="entry name" value="Glyco_trans_34"/>
</dbReference>
<dbReference type="EMBL" id="JAWDJX010000056">
    <property type="protein sequence ID" value="KAK3047792.1"/>
    <property type="molecule type" value="Genomic_DNA"/>
</dbReference>
<comment type="caution">
    <text evidence="5">The sequence shown here is derived from an EMBL/GenBank/DDBJ whole genome shotgun (WGS) entry which is preliminary data.</text>
</comment>
<evidence type="ECO:0000256" key="3">
    <source>
        <dbReference type="ARBA" id="ARBA00022679"/>
    </source>
</evidence>
<reference evidence="5" key="1">
    <citation type="submission" date="2023-04" db="EMBL/GenBank/DDBJ databases">
        <title>Black Yeasts Isolated from many extreme environments.</title>
        <authorList>
            <person name="Coleine C."/>
            <person name="Stajich J.E."/>
            <person name="Selbmann L."/>
        </authorList>
    </citation>
    <scope>NUCLEOTIDE SEQUENCE</scope>
    <source>
        <strain evidence="5">CCFEE 5312</strain>
    </source>
</reference>
<keyword evidence="4" id="KW-0472">Membrane</keyword>
<evidence type="ECO:0008006" key="7">
    <source>
        <dbReference type="Google" id="ProtNLM"/>
    </source>
</evidence>
<evidence type="ECO:0000256" key="1">
    <source>
        <dbReference type="ARBA" id="ARBA00005664"/>
    </source>
</evidence>
<name>A0AAJ0D775_9PEZI</name>
<dbReference type="Pfam" id="PF05637">
    <property type="entry name" value="Glyco_transf_34"/>
    <property type="match status" value="1"/>
</dbReference>
<dbReference type="InterPro" id="IPR029044">
    <property type="entry name" value="Nucleotide-diphossugar_trans"/>
</dbReference>
<dbReference type="GO" id="GO:0000139">
    <property type="term" value="C:Golgi membrane"/>
    <property type="evidence" value="ECO:0007669"/>
    <property type="project" value="TreeGrafter"/>
</dbReference>
<dbReference type="AlphaFoldDB" id="A0AAJ0D775"/>
<keyword evidence="3" id="KW-0808">Transferase</keyword>
<dbReference type="Proteomes" id="UP001271007">
    <property type="component" value="Unassembled WGS sequence"/>
</dbReference>